<organism evidence="3 4">
    <name type="scientific">Suillus luteus UH-Slu-Lm8-n1</name>
    <dbReference type="NCBI Taxonomy" id="930992"/>
    <lineage>
        <taxon>Eukaryota</taxon>
        <taxon>Fungi</taxon>
        <taxon>Dikarya</taxon>
        <taxon>Basidiomycota</taxon>
        <taxon>Agaricomycotina</taxon>
        <taxon>Agaricomycetes</taxon>
        <taxon>Agaricomycetidae</taxon>
        <taxon>Boletales</taxon>
        <taxon>Suillineae</taxon>
        <taxon>Suillaceae</taxon>
        <taxon>Suillus</taxon>
    </lineage>
</organism>
<dbReference type="PANTHER" id="PTHR10622:SF10">
    <property type="entry name" value="HET DOMAIN-CONTAINING PROTEIN"/>
    <property type="match status" value="1"/>
</dbReference>
<gene>
    <name evidence="3" type="ORF">CY34DRAFT_800961</name>
</gene>
<dbReference type="AlphaFoldDB" id="A0A0D0A787"/>
<evidence type="ECO:0000259" key="2">
    <source>
        <dbReference type="Pfam" id="PF06985"/>
    </source>
</evidence>
<name>A0A0D0A787_9AGAM</name>
<evidence type="ECO:0000256" key="1">
    <source>
        <dbReference type="SAM" id="MobiDB-lite"/>
    </source>
</evidence>
<dbReference type="EMBL" id="KN835165">
    <property type="protein sequence ID" value="KIK45950.1"/>
    <property type="molecule type" value="Genomic_DNA"/>
</dbReference>
<dbReference type="PANTHER" id="PTHR10622">
    <property type="entry name" value="HET DOMAIN-CONTAINING PROTEIN"/>
    <property type="match status" value="1"/>
</dbReference>
<dbReference type="STRING" id="930992.A0A0D0A787"/>
<evidence type="ECO:0000313" key="3">
    <source>
        <dbReference type="EMBL" id="KIK45950.1"/>
    </source>
</evidence>
<sequence length="655" mass="73633">MPSFSISSPNALSDVFRTTLNRGSKPATTHSDASEDHSNLQVDTTSGVGEPSAPDSDDIKVQSLPTVTSESHFEVPYTSSKQQPLSDEARTKKQQELYDSVIDDKLGAIPVRLIDTTSGKLCSTGELCARFKESSHYKEVETKILRANEKAMKATVDAFFEFAMFSHRWSSTVDDEPTYDHVKGKESIYDLETPPRIDKLQQFCRVAKENQFRWAWSDTCCIDKTNNVELQESIISMFSWYRLSSVTIVYLSDVTDEKSFRHSVWFTRGWTLQELIAPRLVWFYKKDWTPYIDSKQSHKEDPQVVNTISEITSIDGSVLNKFVPGLRDVGSDEVKKRMSWLSSRRTAKIEDMAYCMMGIFGVHMPVMYGERNNAFVRLQKEIMNLTDDLSLFDWVGEPSELHSYFASHPGCFASHSRGLAKTPTVSEKSLSKFSHTQLFEVYKAFTSAIGSTIVLNVKKLLLDPPHGHFIANGKMNIPLFVHEVTKLVPADTIGSPALNHDGYIDYIVKAEGLAEVKITTHILLPTTTNGEGSPSYRLVRMWDLNLIPPEDVVKKADEESGSNDEDGERREGFIRTPSWLEKSDASSHIATMTAAVSHNAVAMFMSRLREPFVAQLLIQRKSGGPYERVGTKERLIAEPSSGSITFRGIKTLSVR</sequence>
<evidence type="ECO:0000313" key="4">
    <source>
        <dbReference type="Proteomes" id="UP000054485"/>
    </source>
</evidence>
<dbReference type="InParanoid" id="A0A0D0A787"/>
<reference evidence="4" key="2">
    <citation type="submission" date="2015-01" db="EMBL/GenBank/DDBJ databases">
        <title>Evolutionary Origins and Diversification of the Mycorrhizal Mutualists.</title>
        <authorList>
            <consortium name="DOE Joint Genome Institute"/>
            <consortium name="Mycorrhizal Genomics Consortium"/>
            <person name="Kohler A."/>
            <person name="Kuo A."/>
            <person name="Nagy L.G."/>
            <person name="Floudas D."/>
            <person name="Copeland A."/>
            <person name="Barry K.W."/>
            <person name="Cichocki N."/>
            <person name="Veneault-Fourrey C."/>
            <person name="LaButti K."/>
            <person name="Lindquist E.A."/>
            <person name="Lipzen A."/>
            <person name="Lundell T."/>
            <person name="Morin E."/>
            <person name="Murat C."/>
            <person name="Riley R."/>
            <person name="Ohm R."/>
            <person name="Sun H."/>
            <person name="Tunlid A."/>
            <person name="Henrissat B."/>
            <person name="Grigoriev I.V."/>
            <person name="Hibbett D.S."/>
            <person name="Martin F."/>
        </authorList>
    </citation>
    <scope>NUCLEOTIDE SEQUENCE [LARGE SCALE GENOMIC DNA]</scope>
    <source>
        <strain evidence="4">UH-Slu-Lm8-n1</strain>
    </source>
</reference>
<keyword evidence="4" id="KW-1185">Reference proteome</keyword>
<feature type="domain" description="Heterokaryon incompatibility" evidence="2">
    <location>
        <begin position="163"/>
        <end position="258"/>
    </location>
</feature>
<dbReference type="InterPro" id="IPR010730">
    <property type="entry name" value="HET"/>
</dbReference>
<dbReference type="Pfam" id="PF06985">
    <property type="entry name" value="HET"/>
    <property type="match status" value="1"/>
</dbReference>
<dbReference type="Proteomes" id="UP000054485">
    <property type="component" value="Unassembled WGS sequence"/>
</dbReference>
<protein>
    <recommendedName>
        <fullName evidence="2">Heterokaryon incompatibility domain-containing protein</fullName>
    </recommendedName>
</protein>
<accession>A0A0D0A787</accession>
<reference evidence="3 4" key="1">
    <citation type="submission" date="2014-04" db="EMBL/GenBank/DDBJ databases">
        <authorList>
            <consortium name="DOE Joint Genome Institute"/>
            <person name="Kuo A."/>
            <person name="Ruytinx J."/>
            <person name="Rineau F."/>
            <person name="Colpaert J."/>
            <person name="Kohler A."/>
            <person name="Nagy L.G."/>
            <person name="Floudas D."/>
            <person name="Copeland A."/>
            <person name="Barry K.W."/>
            <person name="Cichocki N."/>
            <person name="Veneault-Fourrey C."/>
            <person name="LaButti K."/>
            <person name="Lindquist E.A."/>
            <person name="Lipzen A."/>
            <person name="Lundell T."/>
            <person name="Morin E."/>
            <person name="Murat C."/>
            <person name="Sun H."/>
            <person name="Tunlid A."/>
            <person name="Henrissat B."/>
            <person name="Grigoriev I.V."/>
            <person name="Hibbett D.S."/>
            <person name="Martin F."/>
            <person name="Nordberg H.P."/>
            <person name="Cantor M.N."/>
            <person name="Hua S.X."/>
        </authorList>
    </citation>
    <scope>NUCLEOTIDE SEQUENCE [LARGE SCALE GENOMIC DNA]</scope>
    <source>
        <strain evidence="3 4">UH-Slu-Lm8-n1</strain>
    </source>
</reference>
<feature type="compositionally biased region" description="Polar residues" evidence="1">
    <location>
        <begin position="17"/>
        <end position="31"/>
    </location>
</feature>
<dbReference type="OrthoDB" id="674604at2759"/>
<dbReference type="HOGENOM" id="CLU_000288_138_6_1"/>
<feature type="region of interest" description="Disordered" evidence="1">
    <location>
        <begin position="17"/>
        <end position="92"/>
    </location>
</feature>
<proteinExistence type="predicted"/>